<evidence type="ECO:0000313" key="1">
    <source>
        <dbReference type="EMBL" id="GEA37662.1"/>
    </source>
</evidence>
<dbReference type="Proteomes" id="UP000315200">
    <property type="component" value="Unassembled WGS sequence"/>
</dbReference>
<organism evidence="1 2">
    <name type="scientific">Enterocloster clostridioformis</name>
    <dbReference type="NCBI Taxonomy" id="1531"/>
    <lineage>
        <taxon>Bacteria</taxon>
        <taxon>Bacillati</taxon>
        <taxon>Bacillota</taxon>
        <taxon>Clostridia</taxon>
        <taxon>Lachnospirales</taxon>
        <taxon>Lachnospiraceae</taxon>
        <taxon>Enterocloster</taxon>
    </lineage>
</organism>
<name>A0A829VUU9_9FIRM</name>
<sequence length="53" mass="6126">MCYQKCDLWITYKTTNIAGLSVTNAPLSIFYNYLKTPIKVSFNVTISLHSFYI</sequence>
<proteinExistence type="predicted"/>
<reference evidence="1 2" key="1">
    <citation type="submission" date="2019-06" db="EMBL/GenBank/DDBJ databases">
        <title>Draft genome sequence of [Clostridium] clostridioforme NBRC 113352.</title>
        <authorList>
            <person name="Miura T."/>
            <person name="Furukawa M."/>
            <person name="Shimamura M."/>
            <person name="Ohyama Y."/>
            <person name="Yamazoe A."/>
            <person name="Kawasaki H."/>
        </authorList>
    </citation>
    <scope>NUCLEOTIDE SEQUENCE [LARGE SCALE GENOMIC DNA]</scope>
    <source>
        <strain evidence="1 2">NBRC 113352</strain>
    </source>
</reference>
<dbReference type="EMBL" id="BJLB01000001">
    <property type="protein sequence ID" value="GEA37662.1"/>
    <property type="molecule type" value="Genomic_DNA"/>
</dbReference>
<dbReference type="AlphaFoldDB" id="A0A829VUU9"/>
<comment type="caution">
    <text evidence="1">The sequence shown here is derived from an EMBL/GenBank/DDBJ whole genome shotgun (WGS) entry which is preliminary data.</text>
</comment>
<accession>A0A829VUU9</accession>
<gene>
    <name evidence="1" type="ORF">Ccl03g_33750</name>
</gene>
<evidence type="ECO:0000313" key="2">
    <source>
        <dbReference type="Proteomes" id="UP000315200"/>
    </source>
</evidence>
<protein>
    <submittedName>
        <fullName evidence="1">Uncharacterized protein</fullName>
    </submittedName>
</protein>